<evidence type="ECO:0000256" key="2">
    <source>
        <dbReference type="ARBA" id="ARBA00023002"/>
    </source>
</evidence>
<accession>A0AAV5RBE5</accession>
<evidence type="ECO:0000259" key="4">
    <source>
        <dbReference type="Pfam" id="PF01507"/>
    </source>
</evidence>
<dbReference type="NCBIfam" id="NF002537">
    <property type="entry name" value="PRK02090.1"/>
    <property type="match status" value="1"/>
</dbReference>
<dbReference type="Gene3D" id="3.40.50.620">
    <property type="entry name" value="HUPs"/>
    <property type="match status" value="1"/>
</dbReference>
<name>A0AAV5RBE5_PICKL</name>
<evidence type="ECO:0000313" key="6">
    <source>
        <dbReference type="Proteomes" id="UP001378960"/>
    </source>
</evidence>
<dbReference type="GO" id="GO:0004604">
    <property type="term" value="F:phosphoadenylyl-sulfate reductase (thioredoxin) activity"/>
    <property type="evidence" value="ECO:0007669"/>
    <property type="project" value="InterPro"/>
</dbReference>
<reference evidence="5 6" key="1">
    <citation type="journal article" date="2023" name="Elife">
        <title>Identification of key yeast species and microbe-microbe interactions impacting larval growth of Drosophila in the wild.</title>
        <authorList>
            <person name="Mure A."/>
            <person name="Sugiura Y."/>
            <person name="Maeda R."/>
            <person name="Honda K."/>
            <person name="Sakurai N."/>
            <person name="Takahashi Y."/>
            <person name="Watada M."/>
            <person name="Katoh T."/>
            <person name="Gotoh A."/>
            <person name="Gotoh Y."/>
            <person name="Taniguchi I."/>
            <person name="Nakamura K."/>
            <person name="Hayashi T."/>
            <person name="Katayama T."/>
            <person name="Uemura T."/>
            <person name="Hattori Y."/>
        </authorList>
    </citation>
    <scope>NUCLEOTIDE SEQUENCE [LARGE SCALE GENOMIC DNA]</scope>
    <source>
        <strain evidence="5 6">PK-24</strain>
    </source>
</reference>
<dbReference type="AlphaFoldDB" id="A0AAV5RBE5"/>
<dbReference type="PANTHER" id="PTHR46509">
    <property type="entry name" value="PHOSPHOADENOSINE PHOSPHOSULFATE REDUCTASE"/>
    <property type="match status" value="1"/>
</dbReference>
<dbReference type="NCBIfam" id="TIGR02057">
    <property type="entry name" value="PAPS_reductase"/>
    <property type="match status" value="1"/>
</dbReference>
<organism evidence="5 6">
    <name type="scientific">Pichia kluyveri</name>
    <name type="common">Yeast</name>
    <dbReference type="NCBI Taxonomy" id="36015"/>
    <lineage>
        <taxon>Eukaryota</taxon>
        <taxon>Fungi</taxon>
        <taxon>Dikarya</taxon>
        <taxon>Ascomycota</taxon>
        <taxon>Saccharomycotina</taxon>
        <taxon>Pichiomycetes</taxon>
        <taxon>Pichiales</taxon>
        <taxon>Pichiaceae</taxon>
        <taxon>Pichia</taxon>
    </lineage>
</organism>
<dbReference type="InterPro" id="IPR011800">
    <property type="entry name" value="PAPS_reductase_CysH"/>
</dbReference>
<keyword evidence="2" id="KW-0560">Oxidoreductase</keyword>
<comment type="pathway">
    <text evidence="3">Sulfur metabolism; hydrogen sulfide biosynthesis; sulfite from sulfate.</text>
</comment>
<dbReference type="GO" id="GO:0005737">
    <property type="term" value="C:cytoplasm"/>
    <property type="evidence" value="ECO:0007669"/>
    <property type="project" value="TreeGrafter"/>
</dbReference>
<evidence type="ECO:0000256" key="1">
    <source>
        <dbReference type="ARBA" id="ARBA00009732"/>
    </source>
</evidence>
<proteinExistence type="inferred from homology"/>
<dbReference type="HAMAP" id="MF_00063">
    <property type="entry name" value="CysH"/>
    <property type="match status" value="1"/>
</dbReference>
<dbReference type="NCBIfam" id="TIGR00434">
    <property type="entry name" value="cysH"/>
    <property type="match status" value="1"/>
</dbReference>
<dbReference type="PIRSF" id="PIRSF000857">
    <property type="entry name" value="PAPS_reductase"/>
    <property type="match status" value="1"/>
</dbReference>
<dbReference type="InterPro" id="IPR002500">
    <property type="entry name" value="PAPS_reduct_dom"/>
</dbReference>
<keyword evidence="6" id="KW-1185">Reference proteome</keyword>
<dbReference type="CDD" id="cd23945">
    <property type="entry name" value="PAPS_reductase"/>
    <property type="match status" value="1"/>
</dbReference>
<dbReference type="Proteomes" id="UP001378960">
    <property type="component" value="Unassembled WGS sequence"/>
</dbReference>
<comment type="similarity">
    <text evidence="1">Belongs to the PAPS reductase family. CysH subfamily.</text>
</comment>
<dbReference type="InterPro" id="IPR014729">
    <property type="entry name" value="Rossmann-like_a/b/a_fold"/>
</dbReference>
<dbReference type="Pfam" id="PF01507">
    <property type="entry name" value="PAPS_reduct"/>
    <property type="match status" value="1"/>
</dbReference>
<dbReference type="InterPro" id="IPR004511">
    <property type="entry name" value="PAPS/APS_Rdtase"/>
</dbReference>
<evidence type="ECO:0000313" key="5">
    <source>
        <dbReference type="EMBL" id="GMM48615.1"/>
    </source>
</evidence>
<gene>
    <name evidence="5" type="ORF">DAPK24_052130</name>
</gene>
<feature type="domain" description="Phosphoadenosine phosphosulphate reductase" evidence="4">
    <location>
        <begin position="36"/>
        <end position="209"/>
    </location>
</feature>
<sequence length="255" mass="29568">MLQIDEELIEHWNNTLADAKAEEIILWAYQTFPGLIQTTAFGLTGLCIISILNQLNKDVPLVFIDTLYHFPQTYDLVKEVEDKYNIDVIVYKPKDVKTESEFVKLYGDSLWETDQLKYDYLVKVEPLKRIYKELNVKAVFTGRRSTQGDSRSNLPIIEIDKVSNVIKINPLSSWTFDDVKKYIDENNIPRNSLLDLGYKSVGDWHSTVPVADGEDERSGRWKGQIKSECGIHVLHEYDHFEEKCDENENENSETK</sequence>
<evidence type="ECO:0000256" key="3">
    <source>
        <dbReference type="ARBA" id="ARBA00024327"/>
    </source>
</evidence>
<comment type="caution">
    <text evidence="5">The sequence shown here is derived from an EMBL/GenBank/DDBJ whole genome shotgun (WGS) entry which is preliminary data.</text>
</comment>
<dbReference type="EMBL" id="BTGB01000009">
    <property type="protein sequence ID" value="GMM48615.1"/>
    <property type="molecule type" value="Genomic_DNA"/>
</dbReference>
<dbReference type="GO" id="GO:0019379">
    <property type="term" value="P:sulfate assimilation, phosphoadenylyl sulfate reduction by phosphoadenylyl-sulfate reductase (thioredoxin)"/>
    <property type="evidence" value="ECO:0007669"/>
    <property type="project" value="InterPro"/>
</dbReference>
<dbReference type="SUPFAM" id="SSF52402">
    <property type="entry name" value="Adenine nucleotide alpha hydrolases-like"/>
    <property type="match status" value="1"/>
</dbReference>
<protein>
    <submittedName>
        <fullName evidence="5">Phosphoadenylyl-sulfate reductase (Thioredoxin)</fullName>
    </submittedName>
</protein>
<dbReference type="PANTHER" id="PTHR46509:SF1">
    <property type="entry name" value="PHOSPHOADENOSINE PHOSPHOSULFATE REDUCTASE"/>
    <property type="match status" value="1"/>
</dbReference>